<dbReference type="EMBL" id="JBEAFC010000008">
    <property type="protein sequence ID" value="KAL1547314.1"/>
    <property type="molecule type" value="Genomic_DNA"/>
</dbReference>
<comment type="caution">
    <text evidence="1">The sequence shown here is derived from an EMBL/GenBank/DDBJ whole genome shotgun (WGS) entry which is preliminary data.</text>
</comment>
<name>A0ABD1GWC8_SALDI</name>
<dbReference type="AlphaFoldDB" id="A0ABD1GWC8"/>
<proteinExistence type="predicted"/>
<evidence type="ECO:0000313" key="1">
    <source>
        <dbReference type="EMBL" id="KAL1547314.1"/>
    </source>
</evidence>
<protein>
    <submittedName>
        <fullName evidence="1">F-box protein-like protein</fullName>
    </submittedName>
</protein>
<organism evidence="1 2">
    <name type="scientific">Salvia divinorum</name>
    <name type="common">Maria pastora</name>
    <name type="synonym">Diviner's sage</name>
    <dbReference type="NCBI Taxonomy" id="28513"/>
    <lineage>
        <taxon>Eukaryota</taxon>
        <taxon>Viridiplantae</taxon>
        <taxon>Streptophyta</taxon>
        <taxon>Embryophyta</taxon>
        <taxon>Tracheophyta</taxon>
        <taxon>Spermatophyta</taxon>
        <taxon>Magnoliopsida</taxon>
        <taxon>eudicotyledons</taxon>
        <taxon>Gunneridae</taxon>
        <taxon>Pentapetalae</taxon>
        <taxon>asterids</taxon>
        <taxon>lamiids</taxon>
        <taxon>Lamiales</taxon>
        <taxon>Lamiaceae</taxon>
        <taxon>Nepetoideae</taxon>
        <taxon>Mentheae</taxon>
        <taxon>Salviinae</taxon>
        <taxon>Salvia</taxon>
        <taxon>Salvia subgen. Calosphace</taxon>
    </lineage>
</organism>
<sequence length="69" mass="7876">MAGIFLLNEDVVVVILLHLPAKSLTRFKLAFDKPAVHSTGKIRCSSILEMFSPLVRLWLLSRLWLNNDK</sequence>
<dbReference type="Proteomes" id="UP001567538">
    <property type="component" value="Unassembled WGS sequence"/>
</dbReference>
<gene>
    <name evidence="1" type="ORF">AAHA92_23807</name>
</gene>
<evidence type="ECO:0000313" key="2">
    <source>
        <dbReference type="Proteomes" id="UP001567538"/>
    </source>
</evidence>
<reference evidence="1 2" key="1">
    <citation type="submission" date="2024-06" db="EMBL/GenBank/DDBJ databases">
        <title>A chromosome level genome sequence of Diviner's sage (Salvia divinorum).</title>
        <authorList>
            <person name="Ford S.A."/>
            <person name="Ro D.-K."/>
            <person name="Ness R.W."/>
            <person name="Phillips M.A."/>
        </authorList>
    </citation>
    <scope>NUCLEOTIDE SEQUENCE [LARGE SCALE GENOMIC DNA]</scope>
    <source>
        <strain evidence="1">SAF-2024a</strain>
        <tissue evidence="1">Leaf</tissue>
    </source>
</reference>
<accession>A0ABD1GWC8</accession>
<keyword evidence="2" id="KW-1185">Reference proteome</keyword>